<protein>
    <recommendedName>
        <fullName evidence="4">GTP cyclohydrolase 1</fullName>
        <ecNumber evidence="3">3.5.4.16</ecNumber>
    </recommendedName>
    <alternativeName>
        <fullName evidence="6">GTP cyclohydrolase I</fullName>
    </alternativeName>
</protein>
<feature type="compositionally biased region" description="Basic and acidic residues" evidence="7">
    <location>
        <begin position="251"/>
        <end position="264"/>
    </location>
</feature>
<comment type="pathway">
    <text evidence="1">Cofactor biosynthesis; 7,8-dihydroneopterin triphosphate biosynthesis; 7,8-dihydroneopterin triphosphate from GTP: step 1/1.</text>
</comment>
<feature type="compositionally biased region" description="Polar residues" evidence="7">
    <location>
        <begin position="1"/>
        <end position="12"/>
    </location>
</feature>
<dbReference type="SUPFAM" id="SSF55620">
    <property type="entry name" value="Tetrahydrobiopterin biosynthesis enzymes-like"/>
    <property type="match status" value="2"/>
</dbReference>
<dbReference type="InterPro" id="IPR043133">
    <property type="entry name" value="GTP-CH-I_C/QueF"/>
</dbReference>
<gene>
    <name evidence="9" type="ORF">DUNSADRAFT_4611</name>
</gene>
<dbReference type="InterPro" id="IPR043134">
    <property type="entry name" value="GTP-CH-I_N"/>
</dbReference>
<dbReference type="Proteomes" id="UP000815325">
    <property type="component" value="Unassembled WGS sequence"/>
</dbReference>
<feature type="region of interest" description="Disordered" evidence="7">
    <location>
        <begin position="371"/>
        <end position="427"/>
    </location>
</feature>
<evidence type="ECO:0000256" key="3">
    <source>
        <dbReference type="ARBA" id="ARBA00012715"/>
    </source>
</evidence>
<feature type="region of interest" description="Disordered" evidence="7">
    <location>
        <begin position="462"/>
        <end position="483"/>
    </location>
</feature>
<proteinExistence type="inferred from homology"/>
<dbReference type="EMBL" id="MU069622">
    <property type="protein sequence ID" value="KAF5837284.1"/>
    <property type="molecule type" value="Genomic_DNA"/>
</dbReference>
<feature type="compositionally biased region" description="Low complexity" evidence="7">
    <location>
        <begin position="388"/>
        <end position="403"/>
    </location>
</feature>
<dbReference type="InterPro" id="IPR020602">
    <property type="entry name" value="GTP_CycHdrlase_I_dom"/>
</dbReference>
<evidence type="ECO:0000256" key="2">
    <source>
        <dbReference type="ARBA" id="ARBA00008085"/>
    </source>
</evidence>
<evidence type="ECO:0000313" key="10">
    <source>
        <dbReference type="Proteomes" id="UP000815325"/>
    </source>
</evidence>
<reference evidence="9" key="1">
    <citation type="submission" date="2017-08" db="EMBL/GenBank/DDBJ databases">
        <authorList>
            <person name="Polle J.E."/>
            <person name="Barry K."/>
            <person name="Cushman J."/>
            <person name="Schmutz J."/>
            <person name="Tran D."/>
            <person name="Hathwaick L.T."/>
            <person name="Yim W.C."/>
            <person name="Jenkins J."/>
            <person name="Mckie-Krisberg Z.M."/>
            <person name="Prochnik S."/>
            <person name="Lindquist E."/>
            <person name="Dockter R.B."/>
            <person name="Adam C."/>
            <person name="Molina H."/>
            <person name="Bunkerborg J."/>
            <person name="Jin E."/>
            <person name="Buchheim M."/>
            <person name="Magnuson J."/>
        </authorList>
    </citation>
    <scope>NUCLEOTIDE SEQUENCE</scope>
    <source>
        <strain evidence="9">CCAP 19/18</strain>
    </source>
</reference>
<dbReference type="EC" id="3.5.4.16" evidence="3"/>
<dbReference type="Gene3D" id="1.10.286.10">
    <property type="match status" value="2"/>
</dbReference>
<comment type="caution">
    <text evidence="9">The sequence shown here is derived from an EMBL/GenBank/DDBJ whole genome shotgun (WGS) entry which is preliminary data.</text>
</comment>
<feature type="compositionally biased region" description="Low complexity" evidence="7">
    <location>
        <begin position="416"/>
        <end position="427"/>
    </location>
</feature>
<dbReference type="Gene3D" id="3.30.1130.10">
    <property type="match status" value="3"/>
</dbReference>
<comment type="similarity">
    <text evidence="2">Belongs to the GTP cyclohydrolase I family.</text>
</comment>
<evidence type="ECO:0000259" key="8">
    <source>
        <dbReference type="Pfam" id="PF01227"/>
    </source>
</evidence>
<evidence type="ECO:0000256" key="4">
    <source>
        <dbReference type="ARBA" id="ARBA00017272"/>
    </source>
</evidence>
<keyword evidence="10" id="KW-1185">Reference proteome</keyword>
<evidence type="ECO:0000256" key="6">
    <source>
        <dbReference type="ARBA" id="ARBA00030854"/>
    </source>
</evidence>
<dbReference type="InterPro" id="IPR001474">
    <property type="entry name" value="GTP_CycHdrlase_I"/>
</dbReference>
<feature type="domain" description="GTP cyclohydrolase I" evidence="8">
    <location>
        <begin position="33"/>
        <end position="201"/>
    </location>
</feature>
<dbReference type="PANTHER" id="PTHR11109">
    <property type="entry name" value="GTP CYCLOHYDROLASE I"/>
    <property type="match status" value="1"/>
</dbReference>
<keyword evidence="5" id="KW-0378">Hydrolase</keyword>
<dbReference type="PANTHER" id="PTHR11109:SF7">
    <property type="entry name" value="GTP CYCLOHYDROLASE 1"/>
    <property type="match status" value="1"/>
</dbReference>
<feature type="domain" description="GTP cyclohydrolase I" evidence="8">
    <location>
        <begin position="616"/>
        <end position="692"/>
    </location>
</feature>
<dbReference type="Pfam" id="PF01227">
    <property type="entry name" value="GTP_cyclohydroI"/>
    <property type="match status" value="2"/>
</dbReference>
<feature type="region of interest" description="Disordered" evidence="7">
    <location>
        <begin position="229"/>
        <end position="264"/>
    </location>
</feature>
<evidence type="ECO:0000256" key="5">
    <source>
        <dbReference type="ARBA" id="ARBA00022801"/>
    </source>
</evidence>
<evidence type="ECO:0000256" key="1">
    <source>
        <dbReference type="ARBA" id="ARBA00005080"/>
    </source>
</evidence>
<evidence type="ECO:0000313" key="9">
    <source>
        <dbReference type="EMBL" id="KAF5837284.1"/>
    </source>
</evidence>
<sequence length="706" mass="74193">MVQAAAEQQGTASPGALGKKQVTDEEAKLERLSNAVRTLLLGVGEDIGREGLVDTPKRVAKALMEVSRGYRHVHTSALGEALFHEPIVHEGGQGIVLVRDIEFASTSEETLLPFHGRCHIAYVPTGGTVIGLSKLARLTKLMAKRLMTQERLGLDLTSALQQHMACQGVAVVIVATHLALAGPAPPEEQATVSVSGCFAGENSMHLMMLMDMLNMPDLPTSAVHLSPCLSNPAPPSRSTASSCGDSVAVDSSDKDCDLSEKDESYDIEERLSSMSTEDGERVGACMEWDGDVAPSAAAATAVATAKGHQQSSQPASKGHSSCNFAAMEAAVQSLLAEMGECPSRTGLQGSARRYVATLLASTSGYHRHSHYRADMERHTSPSPALPAQQQHLHQQQKQHQQQQEQEHQQQHHQQQRTHSSSSCCSDQSQRSLVVEESAAGGGRPGLPQTRSCGPTAAAALVVPPHSDQGGQGKDEEGGAQGGGEAPALSCVVIPFNSQCEHHMLPFYGSASVVFASRQQPCVALCSGCSSSGHASTGLGAVQAEAGLGGAANASVSASVSAERGSASVKDDCGALGQVEEQTRNRVDGCSKVTGVGDGAGAERTHRRASVHERQAIESIVGMYTQRLQVQERITHQVADAVAAELDAAAVVVVVDAAHMCMVARGVENHAGRTTTMACRGLAQSNAALCHQALLLSRRHGQSRHKR</sequence>
<accession>A0ABQ7GRP1</accession>
<name>A0ABQ7GRP1_DUNSA</name>
<organism evidence="9 10">
    <name type="scientific">Dunaliella salina</name>
    <name type="common">Green alga</name>
    <name type="synonym">Protococcus salinus</name>
    <dbReference type="NCBI Taxonomy" id="3046"/>
    <lineage>
        <taxon>Eukaryota</taxon>
        <taxon>Viridiplantae</taxon>
        <taxon>Chlorophyta</taxon>
        <taxon>core chlorophytes</taxon>
        <taxon>Chlorophyceae</taxon>
        <taxon>CS clade</taxon>
        <taxon>Chlamydomonadales</taxon>
        <taxon>Dunaliellaceae</taxon>
        <taxon>Dunaliella</taxon>
    </lineage>
</organism>
<evidence type="ECO:0000256" key="7">
    <source>
        <dbReference type="SAM" id="MobiDB-lite"/>
    </source>
</evidence>
<feature type="region of interest" description="Disordered" evidence="7">
    <location>
        <begin position="1"/>
        <end position="22"/>
    </location>
</feature>